<protein>
    <recommendedName>
        <fullName evidence="5">MORN repeat protein</fullName>
    </recommendedName>
</protein>
<dbReference type="Gene3D" id="2.20.110.10">
    <property type="entry name" value="Histone H3 K4-specific methyltransferase SET7/9 N-terminal domain"/>
    <property type="match status" value="3"/>
</dbReference>
<comment type="caution">
    <text evidence="3">The sequence shown here is derived from an EMBL/GenBank/DDBJ whole genome shotgun (WGS) entry which is preliminary data.</text>
</comment>
<organism evidence="3 4">
    <name type="scientific">Paenibacillus ehimensis</name>
    <dbReference type="NCBI Taxonomy" id="79264"/>
    <lineage>
        <taxon>Bacteria</taxon>
        <taxon>Bacillati</taxon>
        <taxon>Bacillota</taxon>
        <taxon>Bacilli</taxon>
        <taxon>Bacillales</taxon>
        <taxon>Paenibacillaceae</taxon>
        <taxon>Paenibacillus</taxon>
    </lineage>
</organism>
<keyword evidence="2" id="KW-1133">Transmembrane helix</keyword>
<evidence type="ECO:0000313" key="3">
    <source>
        <dbReference type="EMBL" id="MDO3675966.1"/>
    </source>
</evidence>
<dbReference type="InterPro" id="IPR011652">
    <property type="entry name" value="MORN_2"/>
</dbReference>
<dbReference type="SUPFAM" id="SSF82185">
    <property type="entry name" value="Histone H3 K4-specific methyltransferase SET7/9 N-terminal domain"/>
    <property type="match status" value="2"/>
</dbReference>
<dbReference type="EMBL" id="JAUMKJ010000003">
    <property type="protein sequence ID" value="MDO3675966.1"/>
    <property type="molecule type" value="Genomic_DNA"/>
</dbReference>
<dbReference type="PANTHER" id="PTHR23084:SF263">
    <property type="entry name" value="MORN REPEAT-CONTAINING PROTEIN 1"/>
    <property type="match status" value="1"/>
</dbReference>
<gene>
    <name evidence="3" type="ORF">Q3C12_03050</name>
</gene>
<feature type="transmembrane region" description="Helical" evidence="2">
    <location>
        <begin position="65"/>
        <end position="82"/>
    </location>
</feature>
<proteinExistence type="predicted"/>
<dbReference type="Pfam" id="PF02493">
    <property type="entry name" value="MORN"/>
    <property type="match status" value="4"/>
</dbReference>
<sequence>MIESMIKPFIAPLQKKLAAPLKQTAALPKLAVKKAAEACKTILNAKEVTRQSYVPIGNYYVQKKLIVIVMLVLLALVYFIWIKPPAFVSRMFGFVPAFHEQSGTPLTYTGKAKVFDQTGWFKYEGELKDGVFQGPGKLYDPKGWLKRQGDFDKGQLASGEELGPDGTLLYRGGFAEGLYSGTGTLFHPNGKIRYQGEFQAGMPAGKGKAFDENGKLVYEGSFAGGLYSGEGTEYDSGGAVKYQGQFLAGKYNGAGKLLAESGAVLYEGGFTNGLYSGEGTEYFGTGSAKYKGAFMAGRYSGTGQAYYENGNPKYSGDFVAGVYSGNGEAFSEEGRPVYKGRFANGLYDGLGQQLGKDGKPTYLGFFRQGQPDYTAFLGMTGAKIEELLGKAPETTVVDTPDGTPELLMSYRNYRMAFTVKLSESDPQTTYIAAVKLTDPDTIEALAASFDERYRKLVKDDPKQMVLAKTSLSVSPDERRDIYIADSYVYRFLYSPAHTLKELEVSGGQKAEKSKH</sequence>
<keyword evidence="4" id="KW-1185">Reference proteome</keyword>
<evidence type="ECO:0008006" key="5">
    <source>
        <dbReference type="Google" id="ProtNLM"/>
    </source>
</evidence>
<name>A0ABT8V8B9_9BACL</name>
<accession>A0ABT8V8B9</accession>
<dbReference type="RefSeq" id="WP_302877205.1">
    <property type="nucleotide sequence ID" value="NZ_JAUMKJ010000003.1"/>
</dbReference>
<keyword evidence="2" id="KW-0812">Transmembrane</keyword>
<dbReference type="Pfam" id="PF07661">
    <property type="entry name" value="MORN_2"/>
    <property type="match status" value="3"/>
</dbReference>
<keyword evidence="1" id="KW-0677">Repeat</keyword>
<keyword evidence="2" id="KW-0472">Membrane</keyword>
<reference evidence="3" key="1">
    <citation type="submission" date="2023-07" db="EMBL/GenBank/DDBJ databases">
        <authorList>
            <person name="Aktuganov G."/>
            <person name="Boyko T."/>
            <person name="Delegan Y."/>
            <person name="Galimzianova N."/>
            <person name="Gilvanova E."/>
            <person name="Korobov V."/>
            <person name="Kuzmina L."/>
            <person name="Melentiev A."/>
            <person name="Milman P."/>
            <person name="Ryabova A."/>
            <person name="Stupak E."/>
            <person name="Yasakov T."/>
            <person name="Zharikova N."/>
            <person name="Zhurenko E."/>
        </authorList>
    </citation>
    <scope>NUCLEOTIDE SEQUENCE</scope>
    <source>
        <strain evidence="3">IB-739</strain>
    </source>
</reference>
<evidence type="ECO:0000256" key="1">
    <source>
        <dbReference type="ARBA" id="ARBA00022737"/>
    </source>
</evidence>
<dbReference type="InterPro" id="IPR003409">
    <property type="entry name" value="MORN"/>
</dbReference>
<dbReference type="Proteomes" id="UP001168883">
    <property type="component" value="Unassembled WGS sequence"/>
</dbReference>
<dbReference type="SMART" id="SM00698">
    <property type="entry name" value="MORN"/>
    <property type="match status" value="8"/>
</dbReference>
<evidence type="ECO:0000313" key="4">
    <source>
        <dbReference type="Proteomes" id="UP001168883"/>
    </source>
</evidence>
<evidence type="ECO:0000256" key="2">
    <source>
        <dbReference type="SAM" id="Phobius"/>
    </source>
</evidence>
<dbReference type="PANTHER" id="PTHR23084">
    <property type="entry name" value="PHOSPHATIDYLINOSITOL-4-PHOSPHATE 5-KINASE RELATED"/>
    <property type="match status" value="1"/>
</dbReference>